<feature type="compositionally biased region" description="Low complexity" evidence="1">
    <location>
        <begin position="14"/>
        <end position="38"/>
    </location>
</feature>
<dbReference type="EMBL" id="QUAL01000017">
    <property type="protein sequence ID" value="RIQ36101.1"/>
    <property type="molecule type" value="Genomic_DNA"/>
</dbReference>
<reference evidence="3 4" key="1">
    <citation type="submission" date="2018-09" db="EMBL/GenBank/DDBJ databases">
        <title>Isolation, diversity and antifungal activity of actinobacteria from wheat.</title>
        <authorList>
            <person name="Han C."/>
        </authorList>
    </citation>
    <scope>NUCLEOTIDE SEQUENCE [LARGE SCALE GENOMIC DNA]</scope>
    <source>
        <strain evidence="3 4">NEAU-YY265</strain>
    </source>
</reference>
<evidence type="ECO:0000256" key="1">
    <source>
        <dbReference type="SAM" id="MobiDB-lite"/>
    </source>
</evidence>
<keyword evidence="2" id="KW-0812">Transmembrane</keyword>
<organism evidence="3 4">
    <name type="scientific">Jiangella rhizosphaerae</name>
    <dbReference type="NCBI Taxonomy" id="2293569"/>
    <lineage>
        <taxon>Bacteria</taxon>
        <taxon>Bacillati</taxon>
        <taxon>Actinomycetota</taxon>
        <taxon>Actinomycetes</taxon>
        <taxon>Jiangellales</taxon>
        <taxon>Jiangellaceae</taxon>
        <taxon>Jiangella</taxon>
    </lineage>
</organism>
<keyword evidence="4" id="KW-1185">Reference proteome</keyword>
<dbReference type="Proteomes" id="UP000284057">
    <property type="component" value="Unassembled WGS sequence"/>
</dbReference>
<gene>
    <name evidence="3" type="ORF">DY240_01800</name>
</gene>
<feature type="non-terminal residue" evidence="3">
    <location>
        <position position="1"/>
    </location>
</feature>
<dbReference type="AlphaFoldDB" id="A0A418KWT2"/>
<comment type="caution">
    <text evidence="3">The sequence shown here is derived from an EMBL/GenBank/DDBJ whole genome shotgun (WGS) entry which is preliminary data.</text>
</comment>
<keyword evidence="2" id="KW-0472">Membrane</keyword>
<accession>A0A418KWT2</accession>
<name>A0A418KWT2_9ACTN</name>
<evidence type="ECO:0000313" key="4">
    <source>
        <dbReference type="Proteomes" id="UP000284057"/>
    </source>
</evidence>
<protein>
    <submittedName>
        <fullName evidence="3">Carbon monoxide dehydrogenase</fullName>
    </submittedName>
</protein>
<proteinExistence type="predicted"/>
<evidence type="ECO:0000313" key="3">
    <source>
        <dbReference type="EMBL" id="RIQ36101.1"/>
    </source>
</evidence>
<feature type="region of interest" description="Disordered" evidence="1">
    <location>
        <begin position="1"/>
        <end position="40"/>
    </location>
</feature>
<feature type="transmembrane region" description="Helical" evidence="2">
    <location>
        <begin position="51"/>
        <end position="73"/>
    </location>
</feature>
<sequence>AGEAAPAPAPEAPEVPTAAAPEAAVQPPAATTPSAAEPEPLDVMGVAGGSIIRRAVPLVLVLVVLVGVVIYLATR</sequence>
<evidence type="ECO:0000256" key="2">
    <source>
        <dbReference type="SAM" id="Phobius"/>
    </source>
</evidence>
<keyword evidence="2" id="KW-1133">Transmembrane helix</keyword>